<accession>A0A6A7N4T7</accession>
<keyword evidence="2" id="KW-0238">DNA-binding</keyword>
<dbReference type="GO" id="GO:0003677">
    <property type="term" value="F:DNA binding"/>
    <property type="evidence" value="ECO:0007669"/>
    <property type="project" value="UniProtKB-KW"/>
</dbReference>
<dbReference type="InterPro" id="IPR001789">
    <property type="entry name" value="Sig_transdc_resp-reg_receiver"/>
</dbReference>
<dbReference type="RefSeq" id="WP_152839154.1">
    <property type="nucleotide sequence ID" value="NZ_WHUG01000006.1"/>
</dbReference>
<dbReference type="InterPro" id="IPR016032">
    <property type="entry name" value="Sig_transdc_resp-reg_C-effctor"/>
</dbReference>
<evidence type="ECO:0000259" key="4">
    <source>
        <dbReference type="PROSITE" id="PS50043"/>
    </source>
</evidence>
<proteinExistence type="predicted"/>
<dbReference type="SUPFAM" id="SSF46894">
    <property type="entry name" value="C-terminal effector domain of the bipartite response regulators"/>
    <property type="match status" value="1"/>
</dbReference>
<dbReference type="Pfam" id="PF00196">
    <property type="entry name" value="GerE"/>
    <property type="match status" value="1"/>
</dbReference>
<dbReference type="SMART" id="SM00421">
    <property type="entry name" value="HTH_LUXR"/>
    <property type="match status" value="1"/>
</dbReference>
<evidence type="ECO:0000313" key="6">
    <source>
        <dbReference type="EMBL" id="MQA39908.1"/>
    </source>
</evidence>
<evidence type="ECO:0000256" key="3">
    <source>
        <dbReference type="PROSITE-ProRule" id="PRU00169"/>
    </source>
</evidence>
<dbReference type="PANTHER" id="PTHR43214:SF38">
    <property type="entry name" value="NITRATE_NITRITE RESPONSE REGULATOR PROTEIN NARL"/>
    <property type="match status" value="1"/>
</dbReference>
<evidence type="ECO:0000256" key="1">
    <source>
        <dbReference type="ARBA" id="ARBA00022553"/>
    </source>
</evidence>
<dbReference type="InterPro" id="IPR039420">
    <property type="entry name" value="WalR-like"/>
</dbReference>
<feature type="domain" description="Response regulatory" evidence="5">
    <location>
        <begin position="10"/>
        <end position="125"/>
    </location>
</feature>
<dbReference type="InterPro" id="IPR011006">
    <property type="entry name" value="CheY-like_superfamily"/>
</dbReference>
<keyword evidence="1 3" id="KW-0597">Phosphoprotein</keyword>
<protein>
    <submittedName>
        <fullName evidence="6">Response regulator</fullName>
    </submittedName>
</protein>
<feature type="domain" description="HTH luxR-type" evidence="4">
    <location>
        <begin position="155"/>
        <end position="222"/>
    </location>
</feature>
<evidence type="ECO:0000256" key="2">
    <source>
        <dbReference type="ARBA" id="ARBA00023125"/>
    </source>
</evidence>
<dbReference type="SUPFAM" id="SSF52172">
    <property type="entry name" value="CheY-like"/>
    <property type="match status" value="1"/>
</dbReference>
<name>A0A6A7N4T7_9BURK</name>
<dbReference type="InterPro" id="IPR058245">
    <property type="entry name" value="NreC/VraR/RcsB-like_REC"/>
</dbReference>
<dbReference type="AlphaFoldDB" id="A0A6A7N4T7"/>
<dbReference type="GO" id="GO:0000160">
    <property type="term" value="P:phosphorelay signal transduction system"/>
    <property type="evidence" value="ECO:0007669"/>
    <property type="project" value="InterPro"/>
</dbReference>
<sequence>MATASTPPIRVMLVDDHATLLWGLQKLIEGAAPEMQVVATAADPEQAVAEALRTRPDIVLLDLDLEGRSSLEVIPELVLSEARIIILSGNRDEVLLGQAMRLGARGVVGKDAEADVVLAAVRKVHGGQMWLSPTMMTAMLASLINPVASAAKDAEADKIASLTTKELKIVSAVVHSNGAANKELAQQLFVAEPTLRNYLTSIYQKLGVANRLELYVYASKHKLG</sequence>
<dbReference type="CDD" id="cd17535">
    <property type="entry name" value="REC_NarL-like"/>
    <property type="match status" value="1"/>
</dbReference>
<dbReference type="EMBL" id="WHUG01000006">
    <property type="protein sequence ID" value="MQA39908.1"/>
    <property type="molecule type" value="Genomic_DNA"/>
</dbReference>
<evidence type="ECO:0000259" key="5">
    <source>
        <dbReference type="PROSITE" id="PS50110"/>
    </source>
</evidence>
<dbReference type="SMART" id="SM00448">
    <property type="entry name" value="REC"/>
    <property type="match status" value="1"/>
</dbReference>
<comment type="caution">
    <text evidence="6">The sequence shown here is derived from an EMBL/GenBank/DDBJ whole genome shotgun (WGS) entry which is preliminary data.</text>
</comment>
<dbReference type="CDD" id="cd06170">
    <property type="entry name" value="LuxR_C_like"/>
    <property type="match status" value="1"/>
</dbReference>
<dbReference type="Proteomes" id="UP000440498">
    <property type="component" value="Unassembled WGS sequence"/>
</dbReference>
<dbReference type="PANTHER" id="PTHR43214">
    <property type="entry name" value="TWO-COMPONENT RESPONSE REGULATOR"/>
    <property type="match status" value="1"/>
</dbReference>
<keyword evidence="7" id="KW-1185">Reference proteome</keyword>
<dbReference type="InterPro" id="IPR000792">
    <property type="entry name" value="Tscrpt_reg_LuxR_C"/>
</dbReference>
<feature type="modified residue" description="4-aspartylphosphate" evidence="3">
    <location>
        <position position="62"/>
    </location>
</feature>
<reference evidence="6 7" key="1">
    <citation type="submission" date="2019-10" db="EMBL/GenBank/DDBJ databases">
        <title>Two novel species isolated from a subtropical stream in China.</title>
        <authorList>
            <person name="Lu H."/>
        </authorList>
    </citation>
    <scope>NUCLEOTIDE SEQUENCE [LARGE SCALE GENOMIC DNA]</scope>
    <source>
        <strain evidence="6 7">FT29W</strain>
    </source>
</reference>
<gene>
    <name evidence="6" type="ORF">GEV02_17285</name>
</gene>
<dbReference type="GO" id="GO:0006355">
    <property type="term" value="P:regulation of DNA-templated transcription"/>
    <property type="evidence" value="ECO:0007669"/>
    <property type="project" value="InterPro"/>
</dbReference>
<dbReference type="PROSITE" id="PS50043">
    <property type="entry name" value="HTH_LUXR_2"/>
    <property type="match status" value="1"/>
</dbReference>
<organism evidence="6 7">
    <name type="scientific">Rugamonas aquatica</name>
    <dbReference type="NCBI Taxonomy" id="2743357"/>
    <lineage>
        <taxon>Bacteria</taxon>
        <taxon>Pseudomonadati</taxon>
        <taxon>Pseudomonadota</taxon>
        <taxon>Betaproteobacteria</taxon>
        <taxon>Burkholderiales</taxon>
        <taxon>Oxalobacteraceae</taxon>
        <taxon>Telluria group</taxon>
        <taxon>Rugamonas</taxon>
    </lineage>
</organism>
<evidence type="ECO:0000313" key="7">
    <source>
        <dbReference type="Proteomes" id="UP000440498"/>
    </source>
</evidence>
<dbReference type="Pfam" id="PF00072">
    <property type="entry name" value="Response_reg"/>
    <property type="match status" value="1"/>
</dbReference>
<dbReference type="PROSITE" id="PS50110">
    <property type="entry name" value="RESPONSE_REGULATORY"/>
    <property type="match status" value="1"/>
</dbReference>
<dbReference type="Gene3D" id="3.40.50.2300">
    <property type="match status" value="1"/>
</dbReference>